<evidence type="ECO:0000256" key="1">
    <source>
        <dbReference type="ARBA" id="ARBA00022722"/>
    </source>
</evidence>
<dbReference type="GO" id="GO:1901255">
    <property type="term" value="P:nucleotide-excision repair involved in interstrand cross-link repair"/>
    <property type="evidence" value="ECO:0007669"/>
    <property type="project" value="TreeGrafter"/>
</dbReference>
<dbReference type="InterPro" id="IPR010994">
    <property type="entry name" value="RuvA_2-like"/>
</dbReference>
<dbReference type="RefSeq" id="WP_248949126.1">
    <property type="nucleotide sequence ID" value="NZ_JAKILB010000003.1"/>
</dbReference>
<gene>
    <name evidence="9" type="ORF">L2740_05615</name>
</gene>
<evidence type="ECO:0000256" key="6">
    <source>
        <dbReference type="ARBA" id="ARBA00023204"/>
    </source>
</evidence>
<dbReference type="Proteomes" id="UP001139293">
    <property type="component" value="Unassembled WGS sequence"/>
</dbReference>
<dbReference type="Gene3D" id="3.40.50.10130">
    <property type="match status" value="1"/>
</dbReference>
<dbReference type="Gene3D" id="1.10.150.20">
    <property type="entry name" value="5' to 3' exonuclease, C-terminal subdomain"/>
    <property type="match status" value="1"/>
</dbReference>
<name>A0A9X1ZDV9_9GAMM</name>
<dbReference type="GO" id="GO:0000724">
    <property type="term" value="P:double-strand break repair via homologous recombination"/>
    <property type="evidence" value="ECO:0007669"/>
    <property type="project" value="TreeGrafter"/>
</dbReference>
<feature type="domain" description="Helix-hairpin-helix DNA-binding motif class 1" evidence="7">
    <location>
        <begin position="158"/>
        <end position="177"/>
    </location>
</feature>
<dbReference type="Pfam" id="PF02732">
    <property type="entry name" value="ERCC4"/>
    <property type="match status" value="1"/>
</dbReference>
<keyword evidence="5" id="KW-0238">DNA-binding</keyword>
<keyword evidence="2" id="KW-0255">Endonuclease</keyword>
<dbReference type="GO" id="GO:0000014">
    <property type="term" value="F:single-stranded DNA endodeoxyribonuclease activity"/>
    <property type="evidence" value="ECO:0007669"/>
    <property type="project" value="TreeGrafter"/>
</dbReference>
<evidence type="ECO:0000256" key="3">
    <source>
        <dbReference type="ARBA" id="ARBA00022763"/>
    </source>
</evidence>
<keyword evidence="6" id="KW-0234">DNA repair</keyword>
<dbReference type="InterPro" id="IPR011335">
    <property type="entry name" value="Restrct_endonuc-II-like"/>
</dbReference>
<dbReference type="SMART" id="SM00891">
    <property type="entry name" value="ERCC4"/>
    <property type="match status" value="1"/>
</dbReference>
<reference evidence="9" key="1">
    <citation type="submission" date="2022-01" db="EMBL/GenBank/DDBJ databases">
        <title>Whole genome-based taxonomy of the Shewanellaceae.</title>
        <authorList>
            <person name="Martin-Rodriguez A.J."/>
        </authorList>
    </citation>
    <scope>NUCLEOTIDE SEQUENCE</scope>
    <source>
        <strain evidence="9">KCTC 23973</strain>
    </source>
</reference>
<dbReference type="PANTHER" id="PTHR10150:SF0">
    <property type="entry name" value="DNA REPAIR ENDONUCLEASE XPF"/>
    <property type="match status" value="1"/>
</dbReference>
<sequence length="211" mass="23858">MNKSPIEIAYDDREHAELLIQRLSKQTNLRLVRKRLKLGDYQINEWLIERKTLPDLVTSLCDGRLFSQVSRLSKSPNNTALLIEGASRDIAAYDITREAIIGALCSISITFNVPILRSLSQAESAKIIYFCATQLNRRKTGVISHGRKPKRYKNQQLFILQSLPKVGPKLAKRLLMHFDSIEAVFTASEAQLSGVEGIGREKARQIRQILA</sequence>
<dbReference type="SMART" id="SM00278">
    <property type="entry name" value="HhH1"/>
    <property type="match status" value="2"/>
</dbReference>
<dbReference type="Pfam" id="PF14520">
    <property type="entry name" value="HHH_5"/>
    <property type="match status" value="1"/>
</dbReference>
<evidence type="ECO:0000256" key="5">
    <source>
        <dbReference type="ARBA" id="ARBA00023125"/>
    </source>
</evidence>
<comment type="caution">
    <text evidence="9">The sequence shown here is derived from an EMBL/GenBank/DDBJ whole genome shotgun (WGS) entry which is preliminary data.</text>
</comment>
<dbReference type="GO" id="GO:0003697">
    <property type="term" value="F:single-stranded DNA binding"/>
    <property type="evidence" value="ECO:0007669"/>
    <property type="project" value="TreeGrafter"/>
</dbReference>
<protein>
    <submittedName>
        <fullName evidence="9">Helix-hairpin-helix domain-containing protein</fullName>
    </submittedName>
</protein>
<dbReference type="SUPFAM" id="SSF47781">
    <property type="entry name" value="RuvA domain 2-like"/>
    <property type="match status" value="1"/>
</dbReference>
<keyword evidence="1" id="KW-0540">Nuclease</keyword>
<evidence type="ECO:0000256" key="2">
    <source>
        <dbReference type="ARBA" id="ARBA00022759"/>
    </source>
</evidence>
<organism evidence="9 10">
    <name type="scientific">Shewanella pneumatophori</name>
    <dbReference type="NCBI Taxonomy" id="314092"/>
    <lineage>
        <taxon>Bacteria</taxon>
        <taxon>Pseudomonadati</taxon>
        <taxon>Pseudomonadota</taxon>
        <taxon>Gammaproteobacteria</taxon>
        <taxon>Alteromonadales</taxon>
        <taxon>Shewanellaceae</taxon>
        <taxon>Shewanella</taxon>
    </lineage>
</organism>
<feature type="domain" description="Helix-hairpin-helix DNA-binding motif class 1" evidence="7">
    <location>
        <begin position="190"/>
        <end position="209"/>
    </location>
</feature>
<dbReference type="AlphaFoldDB" id="A0A9X1ZDV9"/>
<feature type="domain" description="ERCC4" evidence="8">
    <location>
        <begin position="7"/>
        <end position="87"/>
    </location>
</feature>
<evidence type="ECO:0000256" key="4">
    <source>
        <dbReference type="ARBA" id="ARBA00022801"/>
    </source>
</evidence>
<dbReference type="InterPro" id="IPR006166">
    <property type="entry name" value="ERCC4_domain"/>
</dbReference>
<evidence type="ECO:0000313" key="9">
    <source>
        <dbReference type="EMBL" id="MCL1138022.1"/>
    </source>
</evidence>
<dbReference type="SUPFAM" id="SSF52980">
    <property type="entry name" value="Restriction endonuclease-like"/>
    <property type="match status" value="1"/>
</dbReference>
<dbReference type="InterPro" id="IPR003583">
    <property type="entry name" value="Hlx-hairpin-Hlx_DNA-bd_motif"/>
</dbReference>
<keyword evidence="3" id="KW-0227">DNA damage</keyword>
<keyword evidence="4" id="KW-0378">Hydrolase</keyword>
<dbReference type="PANTHER" id="PTHR10150">
    <property type="entry name" value="DNA REPAIR ENDONUCLEASE XPF"/>
    <property type="match status" value="1"/>
</dbReference>
<dbReference type="GO" id="GO:0003684">
    <property type="term" value="F:damaged DNA binding"/>
    <property type="evidence" value="ECO:0007669"/>
    <property type="project" value="TreeGrafter"/>
</dbReference>
<proteinExistence type="predicted"/>
<evidence type="ECO:0000313" key="10">
    <source>
        <dbReference type="Proteomes" id="UP001139293"/>
    </source>
</evidence>
<keyword evidence="10" id="KW-1185">Reference proteome</keyword>
<dbReference type="EMBL" id="JAKILB010000003">
    <property type="protein sequence ID" value="MCL1138022.1"/>
    <property type="molecule type" value="Genomic_DNA"/>
</dbReference>
<evidence type="ECO:0000259" key="7">
    <source>
        <dbReference type="SMART" id="SM00278"/>
    </source>
</evidence>
<evidence type="ECO:0000259" key="8">
    <source>
        <dbReference type="SMART" id="SM00891"/>
    </source>
</evidence>
<accession>A0A9X1ZDV9</accession>